<organism evidence="2 3">
    <name type="scientific">Puccinia graminis f. sp. tritici</name>
    <dbReference type="NCBI Taxonomy" id="56615"/>
    <lineage>
        <taxon>Eukaryota</taxon>
        <taxon>Fungi</taxon>
        <taxon>Dikarya</taxon>
        <taxon>Basidiomycota</taxon>
        <taxon>Pucciniomycotina</taxon>
        <taxon>Pucciniomycetes</taxon>
        <taxon>Pucciniales</taxon>
        <taxon>Pucciniaceae</taxon>
        <taxon>Puccinia</taxon>
    </lineage>
</organism>
<gene>
    <name evidence="2" type="primary">NDC80_1</name>
    <name evidence="2" type="ORF">PGTUg99_000524</name>
</gene>
<dbReference type="EMBL" id="VDEP01000209">
    <property type="protein sequence ID" value="KAA1123303.1"/>
    <property type="molecule type" value="Genomic_DNA"/>
</dbReference>
<comment type="caution">
    <text evidence="2">The sequence shown here is derived from an EMBL/GenBank/DDBJ whole genome shotgun (WGS) entry which is preliminary data.</text>
</comment>
<name>A0A5B0REC6_PUCGR</name>
<evidence type="ECO:0000313" key="2">
    <source>
        <dbReference type="EMBL" id="KAA1123303.1"/>
    </source>
</evidence>
<reference evidence="2 3" key="1">
    <citation type="submission" date="2019-05" db="EMBL/GenBank/DDBJ databases">
        <title>Emergence of the Ug99 lineage of the wheat stem rust pathogen through somatic hybridization.</title>
        <authorList>
            <person name="Li F."/>
            <person name="Upadhyaya N.M."/>
            <person name="Sperschneider J."/>
            <person name="Matny O."/>
            <person name="Nguyen-Phuc H."/>
            <person name="Mago R."/>
            <person name="Raley C."/>
            <person name="Miller M.E."/>
            <person name="Silverstein K.A.T."/>
            <person name="Henningsen E."/>
            <person name="Hirsch C.D."/>
            <person name="Visser B."/>
            <person name="Pretorius Z.A."/>
            <person name="Steffenson B.J."/>
            <person name="Schwessinger B."/>
            <person name="Dodds P.N."/>
            <person name="Figueroa M."/>
        </authorList>
    </citation>
    <scope>NUCLEOTIDE SEQUENCE [LARGE SCALE GENOMIC DNA]</scope>
    <source>
        <strain evidence="2 3">Ug99</strain>
    </source>
</reference>
<evidence type="ECO:0000256" key="1">
    <source>
        <dbReference type="SAM" id="MobiDB-lite"/>
    </source>
</evidence>
<dbReference type="InterPro" id="IPR005550">
    <property type="entry name" value="Kinetochore_Ndc80"/>
</dbReference>
<dbReference type="AlphaFoldDB" id="A0A5B0REC6"/>
<accession>A0A5B0REC6</accession>
<dbReference type="Proteomes" id="UP000325313">
    <property type="component" value="Unassembled WGS sequence"/>
</dbReference>
<dbReference type="GO" id="GO:0031262">
    <property type="term" value="C:Ndc80 complex"/>
    <property type="evidence" value="ECO:0007669"/>
    <property type="project" value="InterPro"/>
</dbReference>
<dbReference type="PANTHER" id="PTHR10643:SF2">
    <property type="entry name" value="KINETOCHORE PROTEIN NDC80 HOMOLOG"/>
    <property type="match status" value="1"/>
</dbReference>
<protein>
    <submittedName>
        <fullName evidence="2">Kinetochore-associated Ndc80 complex subunit ndc80</fullName>
    </submittedName>
</protein>
<dbReference type="GO" id="GO:0051315">
    <property type="term" value="P:attachment of mitotic spindle microtubules to kinetochore"/>
    <property type="evidence" value="ECO:0007669"/>
    <property type="project" value="InterPro"/>
</dbReference>
<feature type="region of interest" description="Disordered" evidence="1">
    <location>
        <begin position="120"/>
        <end position="144"/>
    </location>
</feature>
<evidence type="ECO:0000313" key="3">
    <source>
        <dbReference type="Proteomes" id="UP000325313"/>
    </source>
</evidence>
<dbReference type="PANTHER" id="PTHR10643">
    <property type="entry name" value="KINETOCHORE PROTEIN NDC80"/>
    <property type="match status" value="1"/>
</dbReference>
<sequence>MPETAHCADIEPTVLSGLSNLIACLLQRASGGDIPAEALFLVVTSVAGPGVSQANRVASTRTAFSAWVFFSSRSIRSSRSQIMDPRRRTLASVDPLGGSNVPLPSSALKRPQARLASSVRKGGGASRFSLAPQRLPSHSGVRQSSVATGSNFQFSQHVDAYFQPSSATGFSNPQYQDAPRRSSVYQAPQTVNRQATSGSNFPAASRGSMSVNRNEHVHYRSSSANVVPPAGLLNSHSTPFANPASSVGPFQASHHGTSSLLPPFQTYKDPRTRDRKTIASWQHQVYEFLQERGDPEPLAIKTLQTTTTKDS</sequence>
<proteinExistence type="predicted"/>